<dbReference type="OrthoDB" id="2831360at2759"/>
<gene>
    <name evidence="1" type="ORF">NLJ89_g9330</name>
</gene>
<proteinExistence type="predicted"/>
<accession>A0A9W8JW04</accession>
<keyword evidence="2" id="KW-1185">Reference proteome</keyword>
<dbReference type="EMBL" id="JANKHO010001433">
    <property type="protein sequence ID" value="KAJ3501452.1"/>
    <property type="molecule type" value="Genomic_DNA"/>
</dbReference>
<evidence type="ECO:0000313" key="2">
    <source>
        <dbReference type="Proteomes" id="UP001148786"/>
    </source>
</evidence>
<sequence>MRPAVPDGMLGNVPLMQSWVNALALSMAKDIKHTNAWRCEICSRPSRETKVDMASWVHLPEPRVVLYIHHLCEAGFNPCHAMIVAQGQIMGNIVGPGLPPEPWLPKPEGPDHQYPLAASCCGCQKDATASRKTSMSRCGGCKLVRYCR</sequence>
<organism evidence="1 2">
    <name type="scientific">Agrocybe chaxingu</name>
    <dbReference type="NCBI Taxonomy" id="84603"/>
    <lineage>
        <taxon>Eukaryota</taxon>
        <taxon>Fungi</taxon>
        <taxon>Dikarya</taxon>
        <taxon>Basidiomycota</taxon>
        <taxon>Agaricomycotina</taxon>
        <taxon>Agaricomycetes</taxon>
        <taxon>Agaricomycetidae</taxon>
        <taxon>Agaricales</taxon>
        <taxon>Agaricineae</taxon>
        <taxon>Strophariaceae</taxon>
        <taxon>Agrocybe</taxon>
    </lineage>
</organism>
<evidence type="ECO:0000313" key="1">
    <source>
        <dbReference type="EMBL" id="KAJ3501452.1"/>
    </source>
</evidence>
<dbReference type="AlphaFoldDB" id="A0A9W8JW04"/>
<comment type="caution">
    <text evidence="1">The sequence shown here is derived from an EMBL/GenBank/DDBJ whole genome shotgun (WGS) entry which is preliminary data.</text>
</comment>
<dbReference type="Proteomes" id="UP001148786">
    <property type="component" value="Unassembled WGS sequence"/>
</dbReference>
<name>A0A9W8JW04_9AGAR</name>
<protein>
    <submittedName>
        <fullName evidence="1">Uncharacterized protein</fullName>
    </submittedName>
</protein>
<reference evidence="1" key="1">
    <citation type="submission" date="2022-07" db="EMBL/GenBank/DDBJ databases">
        <title>Genome Sequence of Agrocybe chaxingu.</title>
        <authorList>
            <person name="Buettner E."/>
        </authorList>
    </citation>
    <scope>NUCLEOTIDE SEQUENCE</scope>
    <source>
        <strain evidence="1">MP-N11</strain>
    </source>
</reference>